<keyword evidence="3" id="KW-1185">Reference proteome</keyword>
<accession>A0ABR9I5B9</accession>
<name>A0ABR9I5B9_9PSEU</name>
<feature type="region of interest" description="Disordered" evidence="1">
    <location>
        <begin position="1"/>
        <end position="21"/>
    </location>
</feature>
<reference evidence="2 3" key="1">
    <citation type="submission" date="2020-10" db="EMBL/GenBank/DDBJ databases">
        <title>Sequencing the genomes of 1000 actinobacteria strains.</title>
        <authorList>
            <person name="Klenk H.-P."/>
        </authorList>
    </citation>
    <scope>NUCLEOTIDE SEQUENCE [LARGE SCALE GENOMIC DNA]</scope>
    <source>
        <strain evidence="2 3">DSM 44653</strain>
    </source>
</reference>
<organism evidence="2 3">
    <name type="scientific">Amycolatopsis lexingtonensis</name>
    <dbReference type="NCBI Taxonomy" id="218822"/>
    <lineage>
        <taxon>Bacteria</taxon>
        <taxon>Bacillati</taxon>
        <taxon>Actinomycetota</taxon>
        <taxon>Actinomycetes</taxon>
        <taxon>Pseudonocardiales</taxon>
        <taxon>Pseudonocardiaceae</taxon>
        <taxon>Amycolatopsis</taxon>
    </lineage>
</organism>
<proteinExistence type="predicted"/>
<evidence type="ECO:0000313" key="2">
    <source>
        <dbReference type="EMBL" id="MBE1498387.1"/>
    </source>
</evidence>
<feature type="compositionally biased region" description="Basic and acidic residues" evidence="1">
    <location>
        <begin position="1"/>
        <end position="17"/>
    </location>
</feature>
<comment type="caution">
    <text evidence="2">The sequence shown here is derived from an EMBL/GenBank/DDBJ whole genome shotgun (WGS) entry which is preliminary data.</text>
</comment>
<protein>
    <recommendedName>
        <fullName evidence="4">DUF4253 domain-containing protein</fullName>
    </recommendedName>
</protein>
<gene>
    <name evidence="2" type="ORF">H4696_005487</name>
</gene>
<sequence>MSTASRNHDCRPGREFQDGIDLPGWEEQSVWGWDPPTGSFFAQLWRNGSTGDDPDIWLSGLDTAYPWPSGIVLEIVERVPEPPAAVVAALGLAAPEPRLRDDAEVVALLRSAVDREKTALRRGAIHALGWAQGLAKTTPVLRSEWRRPRPTAAEVEAEHHLVTGALHRPGGDRDFLSGIDASLAWLLTRTSDTWFL</sequence>
<dbReference type="Proteomes" id="UP000631670">
    <property type="component" value="Unassembled WGS sequence"/>
</dbReference>
<dbReference type="RefSeq" id="WP_086864790.1">
    <property type="nucleotide sequence ID" value="NZ_JADBEG010000001.1"/>
</dbReference>
<evidence type="ECO:0000313" key="3">
    <source>
        <dbReference type="Proteomes" id="UP000631670"/>
    </source>
</evidence>
<evidence type="ECO:0008006" key="4">
    <source>
        <dbReference type="Google" id="ProtNLM"/>
    </source>
</evidence>
<evidence type="ECO:0000256" key="1">
    <source>
        <dbReference type="SAM" id="MobiDB-lite"/>
    </source>
</evidence>
<dbReference type="EMBL" id="JADBEG010000001">
    <property type="protein sequence ID" value="MBE1498387.1"/>
    <property type="molecule type" value="Genomic_DNA"/>
</dbReference>